<proteinExistence type="inferred from homology"/>
<dbReference type="PANTHER" id="PTHR38107">
    <property type="match status" value="1"/>
</dbReference>
<evidence type="ECO:0000313" key="7">
    <source>
        <dbReference type="EMBL" id="AQV94741.1"/>
    </source>
</evidence>
<keyword evidence="5 6" id="KW-0326">Glycosidase</keyword>
<name>A0A1U9UR64_CUPNE</name>
<dbReference type="InterPro" id="IPR034690">
    <property type="entry name" value="Endolysin_T4_type"/>
</dbReference>
<evidence type="ECO:0000313" key="8">
    <source>
        <dbReference type="Proteomes" id="UP000189627"/>
    </source>
</evidence>
<dbReference type="EC" id="3.2.1.17" evidence="6"/>
<dbReference type="HAMAP" id="MF_04136">
    <property type="entry name" value="SAR_ENDOLYSIN"/>
    <property type="match status" value="1"/>
</dbReference>
<dbReference type="InterPro" id="IPR023346">
    <property type="entry name" value="Lysozyme-like_dom_sf"/>
</dbReference>
<accession>A0A1U9UR64</accession>
<dbReference type="Pfam" id="PF00959">
    <property type="entry name" value="Phage_lysozyme"/>
    <property type="match status" value="1"/>
</dbReference>
<dbReference type="GO" id="GO:0003796">
    <property type="term" value="F:lysozyme activity"/>
    <property type="evidence" value="ECO:0007669"/>
    <property type="project" value="UniProtKB-EC"/>
</dbReference>
<dbReference type="OrthoDB" id="5327667at2"/>
<reference evidence="8" key="1">
    <citation type="submission" date="2017-02" db="EMBL/GenBank/DDBJ databases">
        <title>Complete genome sequence of Cupriavidus necator strain NH9, a 3-chlorobenzoate degrader.</title>
        <authorList>
            <person name="Moriuchi R."/>
            <person name="Dohra H."/>
            <person name="Ogawa N."/>
        </authorList>
    </citation>
    <scope>NUCLEOTIDE SEQUENCE [LARGE SCALE GENOMIC DNA]</scope>
    <source>
        <strain evidence="8">NH9</strain>
    </source>
</reference>
<dbReference type="InterPro" id="IPR051018">
    <property type="entry name" value="Bacteriophage_GH24"/>
</dbReference>
<dbReference type="EMBL" id="CP017757">
    <property type="protein sequence ID" value="AQV94741.1"/>
    <property type="molecule type" value="Genomic_DNA"/>
</dbReference>
<dbReference type="Proteomes" id="UP000189627">
    <property type="component" value="Chromosome 1"/>
</dbReference>
<keyword evidence="2 6" id="KW-0929">Antimicrobial</keyword>
<sequence>MTPALRNRLVAAGIAASVPLVVGFEGLRQKAYLDPVGIPTACFGTTAGVRMGQTYSVEQCENLLAAELLQANSAVSRCVAVPLNPNQRTAYTSFVYNVGPQNFCGSTLVRKLNAGDYAGACNELPRWRYAKGVPLPGLAKRRAAERELCLAAVS</sequence>
<protein>
    <recommendedName>
        <fullName evidence="6">Lysozyme</fullName>
        <ecNumber evidence="6">3.2.1.17</ecNumber>
    </recommendedName>
</protein>
<dbReference type="AlphaFoldDB" id="A0A1U9UR64"/>
<dbReference type="GO" id="GO:0042742">
    <property type="term" value="P:defense response to bacterium"/>
    <property type="evidence" value="ECO:0007669"/>
    <property type="project" value="UniProtKB-KW"/>
</dbReference>
<dbReference type="InterPro" id="IPR023347">
    <property type="entry name" value="Lysozyme_dom_sf"/>
</dbReference>
<dbReference type="HAMAP" id="MF_04110">
    <property type="entry name" value="ENDOLYSIN_T4"/>
    <property type="match status" value="1"/>
</dbReference>
<organism evidence="7 8">
    <name type="scientific">Cupriavidus necator</name>
    <name type="common">Alcaligenes eutrophus</name>
    <name type="synonym">Ralstonia eutropha</name>
    <dbReference type="NCBI Taxonomy" id="106590"/>
    <lineage>
        <taxon>Bacteria</taxon>
        <taxon>Pseudomonadati</taxon>
        <taxon>Pseudomonadota</taxon>
        <taxon>Betaproteobacteria</taxon>
        <taxon>Burkholderiales</taxon>
        <taxon>Burkholderiaceae</taxon>
        <taxon>Cupriavidus</taxon>
    </lineage>
</organism>
<evidence type="ECO:0000256" key="5">
    <source>
        <dbReference type="ARBA" id="ARBA00023295"/>
    </source>
</evidence>
<evidence type="ECO:0000256" key="4">
    <source>
        <dbReference type="ARBA" id="ARBA00022801"/>
    </source>
</evidence>
<comment type="similarity">
    <text evidence="6">Belongs to the glycosyl hydrolase 24 family.</text>
</comment>
<gene>
    <name evidence="7" type="ORF">BJN34_12710</name>
</gene>
<dbReference type="GO" id="GO:0009253">
    <property type="term" value="P:peptidoglycan catabolic process"/>
    <property type="evidence" value="ECO:0007669"/>
    <property type="project" value="InterPro"/>
</dbReference>
<dbReference type="KEGG" id="cuh:BJN34_12710"/>
<evidence type="ECO:0000256" key="6">
    <source>
        <dbReference type="RuleBase" id="RU003788"/>
    </source>
</evidence>
<dbReference type="SUPFAM" id="SSF53955">
    <property type="entry name" value="Lysozyme-like"/>
    <property type="match status" value="1"/>
</dbReference>
<evidence type="ECO:0000256" key="2">
    <source>
        <dbReference type="ARBA" id="ARBA00022529"/>
    </source>
</evidence>
<dbReference type="GO" id="GO:0016998">
    <property type="term" value="P:cell wall macromolecule catabolic process"/>
    <property type="evidence" value="ECO:0007669"/>
    <property type="project" value="InterPro"/>
</dbReference>
<keyword evidence="3 6" id="KW-0081">Bacteriolytic enzyme</keyword>
<dbReference type="Gene3D" id="1.10.530.40">
    <property type="match status" value="1"/>
</dbReference>
<dbReference type="PANTHER" id="PTHR38107:SF3">
    <property type="entry name" value="LYSOZYME RRRD-RELATED"/>
    <property type="match status" value="1"/>
</dbReference>
<dbReference type="GO" id="GO:0031640">
    <property type="term" value="P:killing of cells of another organism"/>
    <property type="evidence" value="ECO:0007669"/>
    <property type="project" value="UniProtKB-KW"/>
</dbReference>
<dbReference type="InterPro" id="IPR043688">
    <property type="entry name" value="SAR_endolysin-like"/>
</dbReference>
<evidence type="ECO:0000256" key="3">
    <source>
        <dbReference type="ARBA" id="ARBA00022638"/>
    </source>
</evidence>
<dbReference type="RefSeq" id="WP_078196933.1">
    <property type="nucleotide sequence ID" value="NZ_CP017757.2"/>
</dbReference>
<dbReference type="CDD" id="cd16900">
    <property type="entry name" value="endolysin_R21-like"/>
    <property type="match status" value="1"/>
</dbReference>
<keyword evidence="4 6" id="KW-0378">Hydrolase</keyword>
<dbReference type="InterPro" id="IPR002196">
    <property type="entry name" value="Glyco_hydro_24"/>
</dbReference>
<comment type="catalytic activity">
    <reaction evidence="1 6">
        <text>Hydrolysis of (1-&gt;4)-beta-linkages between N-acetylmuramic acid and N-acetyl-D-glucosamine residues in a peptidoglycan and between N-acetyl-D-glucosamine residues in chitodextrins.</text>
        <dbReference type="EC" id="3.2.1.17"/>
    </reaction>
</comment>
<evidence type="ECO:0000256" key="1">
    <source>
        <dbReference type="ARBA" id="ARBA00000632"/>
    </source>
</evidence>